<evidence type="ECO:0000256" key="4">
    <source>
        <dbReference type="ARBA" id="ARBA00023038"/>
    </source>
</evidence>
<gene>
    <name evidence="11" type="ORF">OSB1V03_LOCUS2421</name>
</gene>
<name>A0A7R9KGW5_9ACAR</name>
<dbReference type="GO" id="GO:0046872">
    <property type="term" value="F:metal ion binding"/>
    <property type="evidence" value="ECO:0007669"/>
    <property type="project" value="UniProtKB-KW"/>
</dbReference>
<evidence type="ECO:0000256" key="9">
    <source>
        <dbReference type="SAM" id="MobiDB-lite"/>
    </source>
</evidence>
<dbReference type="Proteomes" id="UP000759131">
    <property type="component" value="Unassembled WGS sequence"/>
</dbReference>
<dbReference type="SUPFAM" id="SSF57716">
    <property type="entry name" value="Glucocorticoid receptor-like (DNA-binding domain)"/>
    <property type="match status" value="1"/>
</dbReference>
<organism evidence="11">
    <name type="scientific">Medioppia subpectinata</name>
    <dbReference type="NCBI Taxonomy" id="1979941"/>
    <lineage>
        <taxon>Eukaryota</taxon>
        <taxon>Metazoa</taxon>
        <taxon>Ecdysozoa</taxon>
        <taxon>Arthropoda</taxon>
        <taxon>Chelicerata</taxon>
        <taxon>Arachnida</taxon>
        <taxon>Acari</taxon>
        <taxon>Acariformes</taxon>
        <taxon>Sarcoptiformes</taxon>
        <taxon>Oribatida</taxon>
        <taxon>Brachypylina</taxon>
        <taxon>Oppioidea</taxon>
        <taxon>Oppiidae</taxon>
        <taxon>Medioppia</taxon>
    </lineage>
</organism>
<dbReference type="Gene3D" id="2.10.110.10">
    <property type="entry name" value="Cysteine Rich Protein"/>
    <property type="match status" value="1"/>
</dbReference>
<feature type="compositionally biased region" description="Low complexity" evidence="9">
    <location>
        <begin position="11"/>
        <end position="23"/>
    </location>
</feature>
<feature type="compositionally biased region" description="Basic residues" evidence="9">
    <location>
        <begin position="1"/>
        <end position="10"/>
    </location>
</feature>
<keyword evidence="7" id="KW-0539">Nucleus</keyword>
<evidence type="ECO:0000256" key="5">
    <source>
        <dbReference type="ARBA" id="ARBA00023125"/>
    </source>
</evidence>
<dbReference type="EMBL" id="CAJPIZ010000844">
    <property type="protein sequence ID" value="CAG2102382.1"/>
    <property type="molecule type" value="Genomic_DNA"/>
</dbReference>
<proteinExistence type="predicted"/>
<evidence type="ECO:0000313" key="11">
    <source>
        <dbReference type="EMBL" id="CAD7621952.1"/>
    </source>
</evidence>
<keyword evidence="2 8" id="KW-0479">Metal-binding</keyword>
<dbReference type="SMART" id="SM00132">
    <property type="entry name" value="LIM"/>
    <property type="match status" value="1"/>
</dbReference>
<dbReference type="OrthoDB" id="10068367at2759"/>
<accession>A0A7R9KGW5</accession>
<dbReference type="GO" id="GO:0005634">
    <property type="term" value="C:nucleus"/>
    <property type="evidence" value="ECO:0007669"/>
    <property type="project" value="UniProtKB-SubCell"/>
</dbReference>
<keyword evidence="4 8" id="KW-0440">LIM domain</keyword>
<evidence type="ECO:0000256" key="6">
    <source>
        <dbReference type="ARBA" id="ARBA00023155"/>
    </source>
</evidence>
<dbReference type="PROSITE" id="PS50023">
    <property type="entry name" value="LIM_DOMAIN_2"/>
    <property type="match status" value="1"/>
</dbReference>
<dbReference type="PANTHER" id="PTHR24208">
    <property type="entry name" value="LIM/HOMEOBOX PROTEIN LHX"/>
    <property type="match status" value="1"/>
</dbReference>
<evidence type="ECO:0000256" key="2">
    <source>
        <dbReference type="ARBA" id="ARBA00022723"/>
    </source>
</evidence>
<comment type="subcellular location">
    <subcellularLocation>
        <location evidence="1">Nucleus</location>
    </subcellularLocation>
</comment>
<dbReference type="Pfam" id="PF00412">
    <property type="entry name" value="LIM"/>
    <property type="match status" value="1"/>
</dbReference>
<feature type="domain" description="LIM zinc-binding" evidence="10">
    <location>
        <begin position="36"/>
        <end position="98"/>
    </location>
</feature>
<dbReference type="AlphaFoldDB" id="A0A7R9KGW5"/>
<evidence type="ECO:0000313" key="12">
    <source>
        <dbReference type="Proteomes" id="UP000759131"/>
    </source>
</evidence>
<dbReference type="InterPro" id="IPR001781">
    <property type="entry name" value="Znf_LIM"/>
</dbReference>
<protein>
    <recommendedName>
        <fullName evidence="10">LIM zinc-binding domain-containing protein</fullName>
    </recommendedName>
</protein>
<keyword evidence="12" id="KW-1185">Reference proteome</keyword>
<reference evidence="11" key="1">
    <citation type="submission" date="2020-11" db="EMBL/GenBank/DDBJ databases">
        <authorList>
            <person name="Tran Van P."/>
        </authorList>
    </citation>
    <scope>NUCLEOTIDE SEQUENCE</scope>
</reference>
<feature type="region of interest" description="Disordered" evidence="9">
    <location>
        <begin position="1"/>
        <end position="23"/>
    </location>
</feature>
<evidence type="ECO:0000256" key="8">
    <source>
        <dbReference type="PROSITE-ProRule" id="PRU00125"/>
    </source>
</evidence>
<evidence type="ECO:0000259" key="10">
    <source>
        <dbReference type="PROSITE" id="PS50023"/>
    </source>
</evidence>
<dbReference type="PANTHER" id="PTHR24208:SF166">
    <property type="entry name" value="LIM HOMEOBOX TRANSCRIPTION FACTOR 1 ALPHA, ISOFORM B"/>
    <property type="match status" value="1"/>
</dbReference>
<dbReference type="GO" id="GO:0000981">
    <property type="term" value="F:DNA-binding transcription factor activity, RNA polymerase II-specific"/>
    <property type="evidence" value="ECO:0007669"/>
    <property type="project" value="TreeGrafter"/>
</dbReference>
<dbReference type="GO" id="GO:0030182">
    <property type="term" value="P:neuron differentiation"/>
    <property type="evidence" value="ECO:0007669"/>
    <property type="project" value="TreeGrafter"/>
</dbReference>
<sequence length="111" mass="12595">MFSPNKKQKKGSQNSNNNNNNTNMISLSTDTTINTEMCCGCQRPISDRYIMRVMDHSWHESCLQCTIENSTVNQIMIMDVTVSHVCSLRQSQVVRISHAFNLCPKLVENIG</sequence>
<dbReference type="GO" id="GO:0000977">
    <property type="term" value="F:RNA polymerase II transcription regulatory region sequence-specific DNA binding"/>
    <property type="evidence" value="ECO:0007669"/>
    <property type="project" value="TreeGrafter"/>
</dbReference>
<keyword evidence="3 8" id="KW-0862">Zinc</keyword>
<evidence type="ECO:0000256" key="1">
    <source>
        <dbReference type="ARBA" id="ARBA00004123"/>
    </source>
</evidence>
<dbReference type="EMBL" id="OC855419">
    <property type="protein sequence ID" value="CAD7621952.1"/>
    <property type="molecule type" value="Genomic_DNA"/>
</dbReference>
<keyword evidence="5" id="KW-0238">DNA-binding</keyword>
<dbReference type="InterPro" id="IPR050453">
    <property type="entry name" value="LIM_Homeobox_TF"/>
</dbReference>
<evidence type="ECO:0000256" key="7">
    <source>
        <dbReference type="ARBA" id="ARBA00023242"/>
    </source>
</evidence>
<evidence type="ECO:0000256" key="3">
    <source>
        <dbReference type="ARBA" id="ARBA00022833"/>
    </source>
</evidence>
<keyword evidence="6" id="KW-0371">Homeobox</keyword>